<sequence length="258" mass="28698">MNSLQRLSNLIGGTVLGTPLSGNGVEALCWDITLGAAGTGIGQKILSATSSSGEMVPEAVDHVGIVVYGHLYEYGDLGILRTIVPLESDPKSKYPVFQLRSREALGETPKTQEEFEAWTEEQNEGPFQGSNYDVVTTSCVVWAMHACNFLEVPYPENWDKLCDWAAENKTVAGWFGASGVTSRRVQIRVPQKIKSFAKNHLRKKRDSKVDEADGNHEQEEDEDEDEEKDEEEDEDKDNEIPEAIMDDDINDSTQTTRL</sequence>
<feature type="compositionally biased region" description="Acidic residues" evidence="4">
    <location>
        <begin position="218"/>
        <end position="237"/>
    </location>
</feature>
<protein>
    <recommendedName>
        <fullName evidence="5">PPPDE domain-containing protein</fullName>
    </recommendedName>
</protein>
<feature type="region of interest" description="Disordered" evidence="4">
    <location>
        <begin position="198"/>
        <end position="258"/>
    </location>
</feature>
<comment type="caution">
    <text evidence="6">The sequence shown here is derived from an EMBL/GenBank/DDBJ whole genome shotgun (WGS) entry which is preliminary data.</text>
</comment>
<dbReference type="Pfam" id="PF05903">
    <property type="entry name" value="Peptidase_C97"/>
    <property type="match status" value="1"/>
</dbReference>
<keyword evidence="3" id="KW-0378">Hydrolase</keyword>
<dbReference type="EMBL" id="CAXLJM020000068">
    <property type="protein sequence ID" value="CAL8123019.1"/>
    <property type="molecule type" value="Genomic_DNA"/>
</dbReference>
<comment type="similarity">
    <text evidence="1">Belongs to the DeSI family.</text>
</comment>
<reference evidence="6 7" key="1">
    <citation type="submission" date="2024-08" db="EMBL/GenBank/DDBJ databases">
        <authorList>
            <person name="Cucini C."/>
            <person name="Frati F."/>
        </authorList>
    </citation>
    <scope>NUCLEOTIDE SEQUENCE [LARGE SCALE GENOMIC DNA]</scope>
</reference>
<evidence type="ECO:0000313" key="7">
    <source>
        <dbReference type="Proteomes" id="UP001642540"/>
    </source>
</evidence>
<dbReference type="PROSITE" id="PS51858">
    <property type="entry name" value="PPPDE"/>
    <property type="match status" value="1"/>
</dbReference>
<keyword evidence="2" id="KW-0645">Protease</keyword>
<accession>A0ABP1R8X7</accession>
<dbReference type="Proteomes" id="UP001642540">
    <property type="component" value="Unassembled WGS sequence"/>
</dbReference>
<evidence type="ECO:0000256" key="1">
    <source>
        <dbReference type="ARBA" id="ARBA00008140"/>
    </source>
</evidence>
<keyword evidence="7" id="KW-1185">Reference proteome</keyword>
<dbReference type="Gene3D" id="3.90.1720.30">
    <property type="entry name" value="PPPDE domains"/>
    <property type="match status" value="1"/>
</dbReference>
<dbReference type="InterPro" id="IPR008580">
    <property type="entry name" value="PPPDE_dom"/>
</dbReference>
<feature type="compositionally biased region" description="Basic and acidic residues" evidence="4">
    <location>
        <begin position="207"/>
        <end position="217"/>
    </location>
</feature>
<evidence type="ECO:0000256" key="3">
    <source>
        <dbReference type="ARBA" id="ARBA00022801"/>
    </source>
</evidence>
<proteinExistence type="inferred from homology"/>
<evidence type="ECO:0000256" key="2">
    <source>
        <dbReference type="ARBA" id="ARBA00022670"/>
    </source>
</evidence>
<evidence type="ECO:0000259" key="5">
    <source>
        <dbReference type="PROSITE" id="PS51858"/>
    </source>
</evidence>
<gene>
    <name evidence="6" type="ORF">ODALV1_LOCUS20054</name>
</gene>
<feature type="domain" description="PPPDE" evidence="5">
    <location>
        <begin position="23"/>
        <end position="158"/>
    </location>
</feature>
<evidence type="ECO:0000313" key="6">
    <source>
        <dbReference type="EMBL" id="CAL8123019.1"/>
    </source>
</evidence>
<evidence type="ECO:0000256" key="4">
    <source>
        <dbReference type="SAM" id="MobiDB-lite"/>
    </source>
</evidence>
<organism evidence="6 7">
    <name type="scientific">Orchesella dallaii</name>
    <dbReference type="NCBI Taxonomy" id="48710"/>
    <lineage>
        <taxon>Eukaryota</taxon>
        <taxon>Metazoa</taxon>
        <taxon>Ecdysozoa</taxon>
        <taxon>Arthropoda</taxon>
        <taxon>Hexapoda</taxon>
        <taxon>Collembola</taxon>
        <taxon>Entomobryomorpha</taxon>
        <taxon>Entomobryoidea</taxon>
        <taxon>Orchesellidae</taxon>
        <taxon>Orchesellinae</taxon>
        <taxon>Orchesella</taxon>
    </lineage>
</organism>
<name>A0ABP1R8X7_9HEXA</name>
<dbReference type="InterPro" id="IPR042266">
    <property type="entry name" value="PPPDE_sf"/>
</dbReference>